<dbReference type="Proteomes" id="UP000266723">
    <property type="component" value="Unassembled WGS sequence"/>
</dbReference>
<proteinExistence type="predicted"/>
<dbReference type="EMBL" id="QGKV02002055">
    <property type="protein sequence ID" value="KAF3498904.1"/>
    <property type="molecule type" value="Genomic_DNA"/>
</dbReference>
<evidence type="ECO:0000256" key="1">
    <source>
        <dbReference type="SAM" id="MobiDB-lite"/>
    </source>
</evidence>
<feature type="region of interest" description="Disordered" evidence="1">
    <location>
        <begin position="39"/>
        <end position="59"/>
    </location>
</feature>
<gene>
    <name evidence="2" type="ORF">DY000_02055703</name>
</gene>
<keyword evidence="3" id="KW-1185">Reference proteome</keyword>
<name>A0ABQ7AMH0_BRACR</name>
<organism evidence="2 3">
    <name type="scientific">Brassica cretica</name>
    <name type="common">Mustard</name>
    <dbReference type="NCBI Taxonomy" id="69181"/>
    <lineage>
        <taxon>Eukaryota</taxon>
        <taxon>Viridiplantae</taxon>
        <taxon>Streptophyta</taxon>
        <taxon>Embryophyta</taxon>
        <taxon>Tracheophyta</taxon>
        <taxon>Spermatophyta</taxon>
        <taxon>Magnoliopsida</taxon>
        <taxon>eudicotyledons</taxon>
        <taxon>Gunneridae</taxon>
        <taxon>Pentapetalae</taxon>
        <taxon>rosids</taxon>
        <taxon>malvids</taxon>
        <taxon>Brassicales</taxon>
        <taxon>Brassicaceae</taxon>
        <taxon>Brassiceae</taxon>
        <taxon>Brassica</taxon>
    </lineage>
</organism>
<evidence type="ECO:0000313" key="2">
    <source>
        <dbReference type="EMBL" id="KAF3498904.1"/>
    </source>
</evidence>
<accession>A0ABQ7AMH0</accession>
<evidence type="ECO:0000313" key="3">
    <source>
        <dbReference type="Proteomes" id="UP000266723"/>
    </source>
</evidence>
<protein>
    <submittedName>
        <fullName evidence="2">Uncharacterized protein</fullName>
    </submittedName>
</protein>
<reference evidence="2 3" key="1">
    <citation type="journal article" date="2020" name="BMC Genomics">
        <title>Intraspecific diversification of the crop wild relative Brassica cretica Lam. using demographic model selection.</title>
        <authorList>
            <person name="Kioukis A."/>
            <person name="Michalopoulou V.A."/>
            <person name="Briers L."/>
            <person name="Pirintsos S."/>
            <person name="Studholme D.J."/>
            <person name="Pavlidis P."/>
            <person name="Sarris P.F."/>
        </authorList>
    </citation>
    <scope>NUCLEOTIDE SEQUENCE [LARGE SCALE GENOMIC DNA]</scope>
    <source>
        <strain evidence="3">cv. PFS-1207/04</strain>
    </source>
</reference>
<sequence length="109" mass="12017">MWYLLKARNEKVFNNKDVSPLDTLQLASSEAEMCKLAQVSENSQGEDVPNAQAPPVVEESTGQIFKVDASWNKTSQFFGRGFHLKDEAGRGTFGSFGSNQTVSPIQAEF</sequence>
<comment type="caution">
    <text evidence="2">The sequence shown here is derived from an EMBL/GenBank/DDBJ whole genome shotgun (WGS) entry which is preliminary data.</text>
</comment>